<dbReference type="InterPro" id="IPR037883">
    <property type="entry name" value="Knr4/Smi1-like_sf"/>
</dbReference>
<accession>A0A1M5JY62</accession>
<dbReference type="InterPro" id="IPR051873">
    <property type="entry name" value="KNR4/SMI1_regulator"/>
</dbReference>
<reference evidence="3" key="1">
    <citation type="submission" date="2016-11" db="EMBL/GenBank/DDBJ databases">
        <authorList>
            <person name="Varghese N."/>
            <person name="Submissions S."/>
        </authorList>
    </citation>
    <scope>NUCLEOTIDE SEQUENCE [LARGE SCALE GENOMIC DNA]</scope>
    <source>
        <strain evidence="3">DSM 16990</strain>
    </source>
</reference>
<dbReference type="AlphaFoldDB" id="A0A1M5JY62"/>
<dbReference type="SMART" id="SM00860">
    <property type="entry name" value="SMI1_KNR4"/>
    <property type="match status" value="1"/>
</dbReference>
<dbReference type="EMBL" id="FQUQ01000005">
    <property type="protein sequence ID" value="SHG45471.1"/>
    <property type="molecule type" value="Genomic_DNA"/>
</dbReference>
<dbReference type="Pfam" id="PF09346">
    <property type="entry name" value="SMI1_KNR4"/>
    <property type="match status" value="1"/>
</dbReference>
<dbReference type="STRING" id="288992.SAMN04488522_105553"/>
<proteinExistence type="predicted"/>
<evidence type="ECO:0000313" key="3">
    <source>
        <dbReference type="Proteomes" id="UP000184287"/>
    </source>
</evidence>
<dbReference type="OrthoDB" id="6989522at2"/>
<organism evidence="2 3">
    <name type="scientific">Pedobacter caeni</name>
    <dbReference type="NCBI Taxonomy" id="288992"/>
    <lineage>
        <taxon>Bacteria</taxon>
        <taxon>Pseudomonadati</taxon>
        <taxon>Bacteroidota</taxon>
        <taxon>Sphingobacteriia</taxon>
        <taxon>Sphingobacteriales</taxon>
        <taxon>Sphingobacteriaceae</taxon>
        <taxon>Pedobacter</taxon>
    </lineage>
</organism>
<dbReference type="Proteomes" id="UP000184287">
    <property type="component" value="Unassembled WGS sequence"/>
</dbReference>
<name>A0A1M5JY62_9SPHI</name>
<dbReference type="SUPFAM" id="SSF160631">
    <property type="entry name" value="SMI1/KNR4-like"/>
    <property type="match status" value="1"/>
</dbReference>
<dbReference type="InterPro" id="IPR018958">
    <property type="entry name" value="Knr4/Smi1-like_dom"/>
</dbReference>
<dbReference type="PANTHER" id="PTHR47432:SF1">
    <property type="entry name" value="CELL WALL ASSEMBLY REGULATOR SMI1"/>
    <property type="match status" value="1"/>
</dbReference>
<protein>
    <submittedName>
        <fullName evidence="2">Cell wall assembly regulator SMI1</fullName>
    </submittedName>
</protein>
<dbReference type="RefSeq" id="WP_073235456.1">
    <property type="nucleotide sequence ID" value="NZ_FQUQ01000005.1"/>
</dbReference>
<keyword evidence="3" id="KW-1185">Reference proteome</keyword>
<sequence length="182" mass="21053">MELNILDQQLAALRPDFYKNLLPPIQDSEIRELEQKYKLVLPDDLKALYSWKNGQSSASYESFVNNSMFLPLAEGLEIAAELTSMIGLDFEIENWWNENWIPLFLNGGGDYICYDLQGTFTGDAGQLMEFWHADADRNVISASLEEFLKAINRYYEQTPITGYDEYFEIGAIENYPKMFDLK</sequence>
<gene>
    <name evidence="2" type="ORF">SAMN04488522_105553</name>
</gene>
<feature type="domain" description="Knr4/Smi1-like" evidence="1">
    <location>
        <begin position="24"/>
        <end position="150"/>
    </location>
</feature>
<evidence type="ECO:0000259" key="1">
    <source>
        <dbReference type="SMART" id="SM00860"/>
    </source>
</evidence>
<dbReference type="Gene3D" id="3.40.1580.10">
    <property type="entry name" value="SMI1/KNR4-like"/>
    <property type="match status" value="1"/>
</dbReference>
<dbReference type="PANTHER" id="PTHR47432">
    <property type="entry name" value="CELL WALL ASSEMBLY REGULATOR SMI1"/>
    <property type="match status" value="1"/>
</dbReference>
<evidence type="ECO:0000313" key="2">
    <source>
        <dbReference type="EMBL" id="SHG45471.1"/>
    </source>
</evidence>